<gene>
    <name evidence="1" type="ORF">FAEPRAA2165_02180</name>
</gene>
<dbReference type="HOGENOM" id="CLU_1513673_0_0_9"/>
<proteinExistence type="predicted"/>
<dbReference type="Proteomes" id="UP000004619">
    <property type="component" value="Unassembled WGS sequence"/>
</dbReference>
<evidence type="ECO:0000313" key="2">
    <source>
        <dbReference type="Proteomes" id="UP000004619"/>
    </source>
</evidence>
<dbReference type="PATRIC" id="fig|411483.3.peg.1937"/>
<sequence>RVSAFGMPWMALSAVLRGFFIARRRVEPNVLSQLVEQSVRIGIIWYALEWGNAPDVTARCTAVLAATAVSEAVSACILLLFYRGEAVHAFGAEKARRPADPARRLWEILWPVEGGRCLASALHTAENMLVPACLTVCLLDGRGPQCRGGPVRQPEGDGPASAHLSLWAAGEPFGAADA</sequence>
<dbReference type="EMBL" id="ACOP02000056">
    <property type="protein sequence ID" value="EEU96223.1"/>
    <property type="molecule type" value="Genomic_DNA"/>
</dbReference>
<keyword evidence="2" id="KW-1185">Reference proteome</keyword>
<feature type="non-terminal residue" evidence="1">
    <location>
        <position position="1"/>
    </location>
</feature>
<dbReference type="eggNOG" id="COG2244">
    <property type="taxonomic scope" value="Bacteria"/>
</dbReference>
<protein>
    <submittedName>
        <fullName evidence="1">Uncharacterized protein</fullName>
    </submittedName>
</protein>
<name>C7H796_FAED2</name>
<organism evidence="1 2">
    <name type="scientific">Faecalibacterium duncaniae (strain DSM 17677 / JCM 31915 / A2-165)</name>
    <name type="common">Faecalibacterium prausnitzii</name>
    <dbReference type="NCBI Taxonomy" id="411483"/>
    <lineage>
        <taxon>Bacteria</taxon>
        <taxon>Bacillati</taxon>
        <taxon>Bacillota</taxon>
        <taxon>Clostridia</taxon>
        <taxon>Eubacteriales</taxon>
        <taxon>Oscillospiraceae</taxon>
        <taxon>Faecalibacterium</taxon>
    </lineage>
</organism>
<dbReference type="AlphaFoldDB" id="C7H796"/>
<accession>C7H796</accession>
<comment type="caution">
    <text evidence="1">The sequence shown here is derived from an EMBL/GenBank/DDBJ whole genome shotgun (WGS) entry which is preliminary data.</text>
</comment>
<reference evidence="1" key="1">
    <citation type="submission" date="2009-08" db="EMBL/GenBank/DDBJ databases">
        <authorList>
            <person name="Weinstock G."/>
            <person name="Sodergren E."/>
            <person name="Clifton S."/>
            <person name="Fulton L."/>
            <person name="Fulton B."/>
            <person name="Courtney L."/>
            <person name="Fronick C."/>
            <person name="Harrison M."/>
            <person name="Strong C."/>
            <person name="Farmer C."/>
            <person name="Delahaunty K."/>
            <person name="Markovic C."/>
            <person name="Hall O."/>
            <person name="Minx P."/>
            <person name="Tomlinson C."/>
            <person name="Mitreva M."/>
            <person name="Nelson J."/>
            <person name="Hou S."/>
            <person name="Wollam A."/>
            <person name="Pepin K.H."/>
            <person name="Johnson M."/>
            <person name="Bhonagiri V."/>
            <person name="Nash W.E."/>
            <person name="Warren W."/>
            <person name="Chinwalla A."/>
            <person name="Mardis E.R."/>
            <person name="Wilson R.K."/>
        </authorList>
    </citation>
    <scope>NUCLEOTIDE SEQUENCE [LARGE SCALE GENOMIC DNA]</scope>
    <source>
        <strain evidence="1">A2-165</strain>
    </source>
</reference>
<dbReference type="STRING" id="411483.FAEPRAA2165_02180"/>
<evidence type="ECO:0000313" key="1">
    <source>
        <dbReference type="EMBL" id="EEU96223.1"/>
    </source>
</evidence>